<evidence type="ECO:0000313" key="6">
    <source>
        <dbReference type="EMBL" id="OQD83090.1"/>
    </source>
</evidence>
<dbReference type="InterPro" id="IPR036081">
    <property type="entry name" value="Translin_sf"/>
</dbReference>
<dbReference type="Gene3D" id="1.20.58.190">
    <property type="entry name" value="Translin, domain 1"/>
    <property type="match status" value="1"/>
</dbReference>
<evidence type="ECO:0000256" key="5">
    <source>
        <dbReference type="ARBA" id="ARBA00023242"/>
    </source>
</evidence>
<dbReference type="GO" id="GO:0043565">
    <property type="term" value="F:sequence-specific DNA binding"/>
    <property type="evidence" value="ECO:0007669"/>
    <property type="project" value="InterPro"/>
</dbReference>
<dbReference type="FunFam" id="1.20.58.200:FF:000004">
    <property type="entry name" value="Translin-associated factor TraX, putative"/>
    <property type="match status" value="1"/>
</dbReference>
<protein>
    <recommendedName>
        <fullName evidence="8">Translin</fullName>
    </recommendedName>
</protein>
<dbReference type="Gene3D" id="1.20.58.200">
    <property type="entry name" value="Translin, domain 2"/>
    <property type="match status" value="1"/>
</dbReference>
<evidence type="ECO:0000313" key="7">
    <source>
        <dbReference type="Proteomes" id="UP000191672"/>
    </source>
</evidence>
<dbReference type="FunFam" id="1.20.58.190:FF:000008">
    <property type="entry name" value="Translin-associated factor TraX, putative"/>
    <property type="match status" value="1"/>
</dbReference>
<comment type="caution">
    <text evidence="6">The sequence shown here is derived from an EMBL/GenBank/DDBJ whole genome shotgun (WGS) entry which is preliminary data.</text>
</comment>
<dbReference type="InterPro" id="IPR016069">
    <property type="entry name" value="Translin_C"/>
</dbReference>
<sequence>MTDTSPPTVLSIFENFRDELDEHHDRRERIIKKSRDITALSKKIIFALQRVRATNQPLPPKIAQENQVRFDQINALFEAVVPEQLGINSWRYQRQLSPGIQEFIEAVSFDHYLRTQTLISHAEVAARVPAQILVTEEDYLLGLFDLTGEMMRFAVLSLSSGNAAATKTDEAAVESESKAPTLAPSQGDIVVDLRAMRARFEGLSVPRRHNMLRDLAKKLEVMQASVEKVERAAYGILVRGSERPSGWTPDLSAAAEVESH</sequence>
<dbReference type="PANTHER" id="PTHR10741">
    <property type="entry name" value="TRANSLIN AND TRANSLIN ASSOCIATED PROTEIN X"/>
    <property type="match status" value="1"/>
</dbReference>
<dbReference type="InterPro" id="IPR016068">
    <property type="entry name" value="Translin_N"/>
</dbReference>
<dbReference type="GO" id="GO:0005737">
    <property type="term" value="C:cytoplasm"/>
    <property type="evidence" value="ECO:0007669"/>
    <property type="project" value="UniProtKB-SubCell"/>
</dbReference>
<evidence type="ECO:0008006" key="8">
    <source>
        <dbReference type="Google" id="ProtNLM"/>
    </source>
</evidence>
<name>A0A1V6Q1D8_9EURO</name>
<dbReference type="STRING" id="416450.A0A1V6Q1D8"/>
<comment type="subcellular location">
    <subcellularLocation>
        <location evidence="2">Cytoplasm</location>
    </subcellularLocation>
    <subcellularLocation>
        <location evidence="1">Nucleus</location>
    </subcellularLocation>
</comment>
<dbReference type="GO" id="GO:0005634">
    <property type="term" value="C:nucleus"/>
    <property type="evidence" value="ECO:0007669"/>
    <property type="project" value="UniProtKB-SubCell"/>
</dbReference>
<evidence type="ECO:0000256" key="1">
    <source>
        <dbReference type="ARBA" id="ARBA00004123"/>
    </source>
</evidence>
<accession>A0A1V6Q1D8</accession>
<proteinExistence type="inferred from homology"/>
<dbReference type="AlphaFoldDB" id="A0A1V6Q1D8"/>
<evidence type="ECO:0000256" key="2">
    <source>
        <dbReference type="ARBA" id="ARBA00004496"/>
    </source>
</evidence>
<gene>
    <name evidence="6" type="ORF">PENANT_c018G03780</name>
</gene>
<dbReference type="Pfam" id="PF01997">
    <property type="entry name" value="Translin"/>
    <property type="match status" value="1"/>
</dbReference>
<dbReference type="OrthoDB" id="31005at2759"/>
<dbReference type="EMBL" id="MDYN01000018">
    <property type="protein sequence ID" value="OQD83090.1"/>
    <property type="molecule type" value="Genomic_DNA"/>
</dbReference>
<dbReference type="SUPFAM" id="SSF74784">
    <property type="entry name" value="Translin"/>
    <property type="match status" value="1"/>
</dbReference>
<comment type="similarity">
    <text evidence="3">Belongs to the translin family.</text>
</comment>
<keyword evidence="7" id="KW-1185">Reference proteome</keyword>
<keyword evidence="4" id="KW-0963">Cytoplasm</keyword>
<keyword evidence="5" id="KW-0539">Nucleus</keyword>
<organism evidence="6 7">
    <name type="scientific">Penicillium antarcticum</name>
    <dbReference type="NCBI Taxonomy" id="416450"/>
    <lineage>
        <taxon>Eukaryota</taxon>
        <taxon>Fungi</taxon>
        <taxon>Dikarya</taxon>
        <taxon>Ascomycota</taxon>
        <taxon>Pezizomycotina</taxon>
        <taxon>Eurotiomycetes</taxon>
        <taxon>Eurotiomycetidae</taxon>
        <taxon>Eurotiales</taxon>
        <taxon>Aspergillaceae</taxon>
        <taxon>Penicillium</taxon>
    </lineage>
</organism>
<evidence type="ECO:0000256" key="3">
    <source>
        <dbReference type="ARBA" id="ARBA00005902"/>
    </source>
</evidence>
<dbReference type="Proteomes" id="UP000191672">
    <property type="component" value="Unassembled WGS sequence"/>
</dbReference>
<dbReference type="CDD" id="cd14820">
    <property type="entry name" value="TRAX"/>
    <property type="match status" value="1"/>
</dbReference>
<evidence type="ECO:0000256" key="4">
    <source>
        <dbReference type="ARBA" id="ARBA00022490"/>
    </source>
</evidence>
<reference evidence="7" key="1">
    <citation type="journal article" date="2017" name="Nat. Microbiol.">
        <title>Global analysis of biosynthetic gene clusters reveals vast potential of secondary metabolite production in Penicillium species.</title>
        <authorList>
            <person name="Nielsen J.C."/>
            <person name="Grijseels S."/>
            <person name="Prigent S."/>
            <person name="Ji B."/>
            <person name="Dainat J."/>
            <person name="Nielsen K.F."/>
            <person name="Frisvad J.C."/>
            <person name="Workman M."/>
            <person name="Nielsen J."/>
        </authorList>
    </citation>
    <scope>NUCLEOTIDE SEQUENCE [LARGE SCALE GENOMIC DNA]</scope>
    <source>
        <strain evidence="7">IBT 31811</strain>
    </source>
</reference>
<dbReference type="InterPro" id="IPR002848">
    <property type="entry name" value="Translin_fam"/>
</dbReference>